<keyword evidence="2" id="KW-0012">Acyltransferase</keyword>
<dbReference type="Proteomes" id="UP001139451">
    <property type="component" value="Unassembled WGS sequence"/>
</dbReference>
<dbReference type="GO" id="GO:0016746">
    <property type="term" value="F:acyltransferase activity"/>
    <property type="evidence" value="ECO:0007669"/>
    <property type="project" value="UniProtKB-KW"/>
</dbReference>
<proteinExistence type="predicted"/>
<dbReference type="SUPFAM" id="SSF55729">
    <property type="entry name" value="Acyl-CoA N-acyltransferases (Nat)"/>
    <property type="match status" value="1"/>
</dbReference>
<keyword evidence="2" id="KW-0808">Transferase</keyword>
<dbReference type="AlphaFoldDB" id="A0A9X2HNT1"/>
<evidence type="ECO:0000313" key="2">
    <source>
        <dbReference type="EMBL" id="MCP3730758.1"/>
    </source>
</evidence>
<dbReference type="InterPro" id="IPR016181">
    <property type="entry name" value="Acyl_CoA_acyltransferase"/>
</dbReference>
<comment type="caution">
    <text evidence="2">The sequence shown here is derived from an EMBL/GenBank/DDBJ whole genome shotgun (WGS) entry which is preliminary data.</text>
</comment>
<evidence type="ECO:0000313" key="3">
    <source>
        <dbReference type="Proteomes" id="UP001139451"/>
    </source>
</evidence>
<evidence type="ECO:0000259" key="1">
    <source>
        <dbReference type="Pfam" id="PF13480"/>
    </source>
</evidence>
<accession>A0A9X2HNT1</accession>
<feature type="domain" description="BioF2-like acetyltransferase" evidence="1">
    <location>
        <begin position="193"/>
        <end position="331"/>
    </location>
</feature>
<protein>
    <submittedName>
        <fullName evidence="2">GNAT family N-acetyltransferase</fullName>
        <ecNumber evidence="2">2.3.1.-</ecNumber>
    </submittedName>
</protein>
<keyword evidence="3" id="KW-1185">Reference proteome</keyword>
<reference evidence="2" key="1">
    <citation type="submission" date="2022-05" db="EMBL/GenBank/DDBJ databases">
        <title>Sphingomonas sp. strain MG17 Genome sequencing and assembly.</title>
        <authorList>
            <person name="Kim I."/>
        </authorList>
    </citation>
    <scope>NUCLEOTIDE SEQUENCE</scope>
    <source>
        <strain evidence="2">MG17</strain>
    </source>
</reference>
<sequence>MNAFTAIDTASGTAAAPALHAEPVAQFVRLDAATPVFAAEWDDLAAHAAEPNAFVERWFLTASAPLADTSVRLLAIRDRGTLIGLLPLARGSHYGRLPIAHVENWLHYHAFLGGPLLRRGHEQAAWTAILATLDADPASTGLLHLTNLVEHGPVHTALLATANRPCDTVHRIERAMLASDLNPDAYYAATVRKKKRKEIGRLQSRLAELGSVTTRRLPETGELDEWIDTFLHLEKSGWKGRAGSALACQPETAQFFRDALHGAHAAGKLEMLRLQVDDRTIGILVNFLAAPGSFSFKTAFDEDFARYSPGVLIQLANLGILARSDIAWMDSCAAENHPMINSLWGERRSIVRVTLPLAGWRSRALFHAARTAERAAAALKRSPAPEPAA</sequence>
<dbReference type="EC" id="2.3.1.-" evidence="2"/>
<dbReference type="RefSeq" id="WP_254292891.1">
    <property type="nucleotide sequence ID" value="NZ_JAMLDX010000006.1"/>
</dbReference>
<organism evidence="2 3">
    <name type="scientific">Sphingomonas tagetis</name>
    <dbReference type="NCBI Taxonomy" id="2949092"/>
    <lineage>
        <taxon>Bacteria</taxon>
        <taxon>Pseudomonadati</taxon>
        <taxon>Pseudomonadota</taxon>
        <taxon>Alphaproteobacteria</taxon>
        <taxon>Sphingomonadales</taxon>
        <taxon>Sphingomonadaceae</taxon>
        <taxon>Sphingomonas</taxon>
    </lineage>
</organism>
<dbReference type="EMBL" id="JAMLDX010000006">
    <property type="protein sequence ID" value="MCP3730758.1"/>
    <property type="molecule type" value="Genomic_DNA"/>
</dbReference>
<dbReference type="Pfam" id="PF13480">
    <property type="entry name" value="Acetyltransf_6"/>
    <property type="match status" value="1"/>
</dbReference>
<gene>
    <name evidence="2" type="ORF">M9978_09985</name>
</gene>
<dbReference type="InterPro" id="IPR038740">
    <property type="entry name" value="BioF2-like_GNAT_dom"/>
</dbReference>
<name>A0A9X2HNT1_9SPHN</name>